<evidence type="ECO:0000313" key="14">
    <source>
        <dbReference type="EMBL" id="CAK9076214.1"/>
    </source>
</evidence>
<evidence type="ECO:0008006" key="16">
    <source>
        <dbReference type="Google" id="ProtNLM"/>
    </source>
</evidence>
<reference evidence="14 15" key="1">
    <citation type="submission" date="2024-02" db="EMBL/GenBank/DDBJ databases">
        <authorList>
            <person name="Chen Y."/>
            <person name="Shah S."/>
            <person name="Dougan E. K."/>
            <person name="Thang M."/>
            <person name="Chan C."/>
        </authorList>
    </citation>
    <scope>NUCLEOTIDE SEQUENCE [LARGE SCALE GENOMIC DNA]</scope>
</reference>
<keyword evidence="15" id="KW-1185">Reference proteome</keyword>
<keyword evidence="7" id="KW-0653">Protein transport</keyword>
<keyword evidence="13" id="KW-0812">Transmembrane</keyword>
<keyword evidence="8" id="KW-0811">Translocation</keyword>
<dbReference type="InterPro" id="IPR011009">
    <property type="entry name" value="Kinase-like_dom_sf"/>
</dbReference>
<keyword evidence="6" id="KW-0509">mRNA transport</keyword>
<evidence type="ECO:0000256" key="2">
    <source>
        <dbReference type="ARBA" id="ARBA00010102"/>
    </source>
</evidence>
<evidence type="ECO:0000256" key="3">
    <source>
        <dbReference type="ARBA" id="ARBA00022448"/>
    </source>
</evidence>
<evidence type="ECO:0000256" key="9">
    <source>
        <dbReference type="ARBA" id="ARBA00023132"/>
    </source>
</evidence>
<dbReference type="SUPFAM" id="SSF50978">
    <property type="entry name" value="WD40 repeat-like"/>
    <property type="match status" value="1"/>
</dbReference>
<dbReference type="PANTHER" id="PTHR11024">
    <property type="entry name" value="NUCLEAR PORE COMPLEX PROTEIN SEC13 / SEH1 FAMILY MEMBER"/>
    <property type="match status" value="1"/>
</dbReference>
<dbReference type="InterPro" id="IPR036322">
    <property type="entry name" value="WD40_repeat_dom_sf"/>
</dbReference>
<keyword evidence="13" id="KW-0472">Membrane</keyword>
<evidence type="ECO:0000256" key="8">
    <source>
        <dbReference type="ARBA" id="ARBA00023010"/>
    </source>
</evidence>
<organism evidence="14 15">
    <name type="scientific">Durusdinium trenchii</name>
    <dbReference type="NCBI Taxonomy" id="1381693"/>
    <lineage>
        <taxon>Eukaryota</taxon>
        <taxon>Sar</taxon>
        <taxon>Alveolata</taxon>
        <taxon>Dinophyceae</taxon>
        <taxon>Suessiales</taxon>
        <taxon>Symbiodiniaceae</taxon>
        <taxon>Durusdinium</taxon>
    </lineage>
</organism>
<proteinExistence type="inferred from homology"/>
<keyword evidence="3" id="KW-0813">Transport</keyword>
<evidence type="ECO:0000256" key="10">
    <source>
        <dbReference type="ARBA" id="ARBA00023242"/>
    </source>
</evidence>
<dbReference type="SMART" id="SM00320">
    <property type="entry name" value="WD40"/>
    <property type="match status" value="1"/>
</dbReference>
<protein>
    <recommendedName>
        <fullName evidence="16">Protein kinase domain-containing protein</fullName>
    </recommendedName>
</protein>
<comment type="caution">
    <text evidence="14">The sequence shown here is derived from an EMBL/GenBank/DDBJ whole genome shotgun (WGS) entry which is preliminary data.</text>
</comment>
<dbReference type="SUPFAM" id="SSF56112">
    <property type="entry name" value="Protein kinase-like (PK-like)"/>
    <property type="match status" value="1"/>
</dbReference>
<comment type="subcellular location">
    <subcellularLocation>
        <location evidence="1">Nucleus</location>
        <location evidence="1">Nuclear pore complex</location>
    </subcellularLocation>
</comment>
<evidence type="ECO:0000256" key="6">
    <source>
        <dbReference type="ARBA" id="ARBA00022816"/>
    </source>
</evidence>
<evidence type="ECO:0000256" key="7">
    <source>
        <dbReference type="ARBA" id="ARBA00022927"/>
    </source>
</evidence>
<sequence>MRPNDWQSIHQKYVPGSVKSLAFSCPEPLMLAVGGGDELGVLTLLVELRRGAMNPENWQVKSVPAHEGGIASLDWSPSSSPAVLATGPAVARAHGRWLGARRLATCGADGQLIIWRIDAKNDSFHREHVLDGDQIGGNDLWCSLSWRPNVGLPGNSLGAVSKEGEVMILSQDAEGMAFAPRQRWSLAQGAGCRLTWTKAGTLLAILVSPEKCVLLKENPNALSTVPAQWSDRFYHGQRIGIASFLLMIIIAAAAEVFLRVRPDLPGELSCLAALVLQLLDVLGSGTSSEAPLALSGTESHGWRAATCSGRFALLLLDGDQFSQAFSSWVLRDHLIGFFFFALASFAAVLHWNALMRQIYWAERRAALEAQAWGELIALTCDFDLVVGSVEDQVKQDTILRVLEPTAKSLNILGRALEAGEALQSFLSDEPKALSKSLAEAKELEGPAQEDWSRAETVMTLVASYLVGVRIDHAQDPPSELLPPPAEPMLHRAYSNGSNCLSVAETTVTGAETTTGALFSTVELNGTGPRRAISGFAPVDGFSQGGRQNYISELRLLRHVRHPNIVSFFGAAVDPTSLELMLVFEKMTGRACGEACEDGAGKIWTRWELRKTLTKFIPVATPRENERLQILLDMAKEERKDCLVTKLGDFGLARRATKSAAGMGGTLRWCAPEVLQGYGQVAFFVISGRMPLSELKRHEMTEALSRGQLPPEDWPTGFMTRVRAIAESCRRFEPQAPLGDGDLDTLASVQGRFGCEWGGDIGESVQRTTTGDGRNDRVEHPFAAPLPALPLLEPPPLDLPVSHSMMTLGLGDAKLQSMEWIGLDPEWKRGNWEQSPSSRDLEVQMEMARKHAFGRPSPRPSVSLQGLEASQAAAMRVEMHALMEAEQQTSDLEQRQEQLKVAEAQSRQLQLEALLQQNQIEVQKLQSQQECLQQEVKESSRRCANTESEEKSLHEILAASTKSCEDLAAKIRQFQDPLQPFARHLAALEAEVQVAEENVAVETAACEASTRRLGADPGFEVIEALRSEERHGAAQHRQRCLEQEAAHAQQWQERMRFVESAAKDSASSIQQKYFKVLRQVQEQNEKESSDFRRTANALRLELSAAQALCGAHGATPSEPVAQVAAELRERRQAELNLFAHVQELKEEVESLQTKEHTQAEDEVLNRQLEEREGLEIQALREELYDFKSEAAVRFDLPLKTRFTSLQDTLVGREEAAAWLCLSTKLSESVLASGVSQEWDEPSSLEEEKLSDMKEEVHRLRFERQRLVELGNSLRAKLRVVDTPQEPFSERKKLLEAALRALLSENRKLQQELEASVQSRSSGEKAAGSGEPSKARLASRGGKTSAGVAFGETDDPDELSQVLQLHGAAPARSSLAGLPSGPGYLRQPLTEELRRPRSATDRGTESQRKALERLRAAQAKHDEAAAAADEQRRKVLPLIRWRDSATAAAQQGTEVLAGGL</sequence>
<keyword evidence="10" id="KW-0539">Nucleus</keyword>
<evidence type="ECO:0000256" key="11">
    <source>
        <dbReference type="SAM" id="Coils"/>
    </source>
</evidence>
<evidence type="ECO:0000256" key="4">
    <source>
        <dbReference type="ARBA" id="ARBA00022574"/>
    </source>
</evidence>
<keyword evidence="9" id="KW-0906">Nuclear pore complex</keyword>
<keyword evidence="11" id="KW-0175">Coiled coil</keyword>
<gene>
    <name evidence="14" type="ORF">CCMP2556_LOCUS37544</name>
</gene>
<dbReference type="Gene3D" id="2.130.10.10">
    <property type="entry name" value="YVTN repeat-like/Quinoprotein amine dehydrogenase"/>
    <property type="match status" value="1"/>
</dbReference>
<feature type="transmembrane region" description="Helical" evidence="13">
    <location>
        <begin position="334"/>
        <end position="354"/>
    </location>
</feature>
<evidence type="ECO:0000256" key="13">
    <source>
        <dbReference type="SAM" id="Phobius"/>
    </source>
</evidence>
<comment type="similarity">
    <text evidence="2">Belongs to the WD repeat SEC13 family.</text>
</comment>
<feature type="coiled-coil region" evidence="11">
    <location>
        <begin position="881"/>
        <end position="948"/>
    </location>
</feature>
<keyword evidence="13" id="KW-1133">Transmembrane helix</keyword>
<dbReference type="InterPro" id="IPR001680">
    <property type="entry name" value="WD40_rpt"/>
</dbReference>
<evidence type="ECO:0000256" key="1">
    <source>
        <dbReference type="ARBA" id="ARBA00004567"/>
    </source>
</evidence>
<feature type="transmembrane region" description="Helical" evidence="13">
    <location>
        <begin position="239"/>
        <end position="258"/>
    </location>
</feature>
<feature type="region of interest" description="Disordered" evidence="12">
    <location>
        <begin position="1311"/>
        <end position="1352"/>
    </location>
</feature>
<dbReference type="InterPro" id="IPR037363">
    <property type="entry name" value="Sec13/Seh1_fam"/>
</dbReference>
<accession>A0ABP0PK39</accession>
<keyword evidence="4" id="KW-0853">WD repeat</keyword>
<evidence type="ECO:0000256" key="5">
    <source>
        <dbReference type="ARBA" id="ARBA00022737"/>
    </source>
</evidence>
<dbReference type="Gene3D" id="1.10.510.10">
    <property type="entry name" value="Transferase(Phosphotransferase) domain 1"/>
    <property type="match status" value="1"/>
</dbReference>
<dbReference type="PANTHER" id="PTHR11024:SF2">
    <property type="entry name" value="PROTEIN SEC13 HOMOLOG"/>
    <property type="match status" value="1"/>
</dbReference>
<dbReference type="InterPro" id="IPR015943">
    <property type="entry name" value="WD40/YVTN_repeat-like_dom_sf"/>
</dbReference>
<evidence type="ECO:0000256" key="12">
    <source>
        <dbReference type="SAM" id="MobiDB-lite"/>
    </source>
</evidence>
<feature type="compositionally biased region" description="Basic and acidic residues" evidence="12">
    <location>
        <begin position="1387"/>
        <end position="1406"/>
    </location>
</feature>
<dbReference type="EMBL" id="CAXAMN010023250">
    <property type="protein sequence ID" value="CAK9076214.1"/>
    <property type="molecule type" value="Genomic_DNA"/>
</dbReference>
<keyword evidence="5" id="KW-0677">Repeat</keyword>
<feature type="region of interest" description="Disordered" evidence="12">
    <location>
        <begin position="1369"/>
        <end position="1406"/>
    </location>
</feature>
<name>A0ABP0PK39_9DINO</name>
<dbReference type="Proteomes" id="UP001642484">
    <property type="component" value="Unassembled WGS sequence"/>
</dbReference>
<evidence type="ECO:0000313" key="15">
    <source>
        <dbReference type="Proteomes" id="UP001642484"/>
    </source>
</evidence>